<gene>
    <name evidence="3" type="primary">ptrB_2</name>
    <name evidence="3" type="ORF">NCTC12993_00325</name>
</gene>
<evidence type="ECO:0000256" key="1">
    <source>
        <dbReference type="ARBA" id="ARBA00005228"/>
    </source>
</evidence>
<organism evidence="3 4">
    <name type="scientific">Kluyvera cryocrescens</name>
    <name type="common">Kluyvera citrophila</name>
    <dbReference type="NCBI Taxonomy" id="580"/>
    <lineage>
        <taxon>Bacteria</taxon>
        <taxon>Pseudomonadati</taxon>
        <taxon>Pseudomonadota</taxon>
        <taxon>Gammaproteobacteria</taxon>
        <taxon>Enterobacterales</taxon>
        <taxon>Enterobacteriaceae</taxon>
        <taxon>Kluyvera</taxon>
    </lineage>
</organism>
<dbReference type="AlphaFoldDB" id="A0A485A7T7"/>
<dbReference type="EMBL" id="CAADJD010000004">
    <property type="protein sequence ID" value="VFS55986.1"/>
    <property type="molecule type" value="Genomic_DNA"/>
</dbReference>
<dbReference type="Gene3D" id="3.40.50.1820">
    <property type="entry name" value="alpha/beta hydrolase"/>
    <property type="match status" value="1"/>
</dbReference>
<accession>A0A485A7T7</accession>
<evidence type="ECO:0000259" key="2">
    <source>
        <dbReference type="Pfam" id="PF02897"/>
    </source>
</evidence>
<keyword evidence="3" id="KW-0645">Protease</keyword>
<dbReference type="GO" id="GO:0006508">
    <property type="term" value="P:proteolysis"/>
    <property type="evidence" value="ECO:0007669"/>
    <property type="project" value="UniProtKB-KW"/>
</dbReference>
<sequence>MVEEREHGLLRLRQIHRQSQRETQIAFDDPTYVTWIAYNPEPETACLRYGYSSMTTPDTLFELDMDSGERQILKQQEVKGFDGSRYRSERLWIAARDGVKVPVSLVYRHEHFRRGNNPLLVYGYGSYGASMGRRF</sequence>
<dbReference type="InterPro" id="IPR051543">
    <property type="entry name" value="Serine_Peptidase_S9A"/>
</dbReference>
<dbReference type="SUPFAM" id="SSF50993">
    <property type="entry name" value="Peptidase/esterase 'gauge' domain"/>
    <property type="match status" value="1"/>
</dbReference>
<dbReference type="EC" id="3.4.21.83" evidence="3"/>
<comment type="similarity">
    <text evidence="1">Belongs to the peptidase S9A family.</text>
</comment>
<reference evidence="3 4" key="1">
    <citation type="submission" date="2019-03" db="EMBL/GenBank/DDBJ databases">
        <authorList>
            <consortium name="Pathogen Informatics"/>
        </authorList>
    </citation>
    <scope>NUCLEOTIDE SEQUENCE [LARGE SCALE GENOMIC DNA]</scope>
    <source>
        <strain evidence="3 4">NCTC12993</strain>
    </source>
</reference>
<evidence type="ECO:0000313" key="4">
    <source>
        <dbReference type="Proteomes" id="UP000401081"/>
    </source>
</evidence>
<dbReference type="GO" id="GO:0004252">
    <property type="term" value="F:serine-type endopeptidase activity"/>
    <property type="evidence" value="ECO:0007669"/>
    <property type="project" value="UniProtKB-EC"/>
</dbReference>
<evidence type="ECO:0000313" key="3">
    <source>
        <dbReference type="EMBL" id="VFS55986.1"/>
    </source>
</evidence>
<keyword evidence="4" id="KW-1185">Reference proteome</keyword>
<feature type="domain" description="Peptidase S9A N-terminal" evidence="2">
    <location>
        <begin position="2"/>
        <end position="76"/>
    </location>
</feature>
<proteinExistence type="inferred from homology"/>
<name>A0A485A7T7_KLUCR</name>
<dbReference type="PANTHER" id="PTHR11757">
    <property type="entry name" value="PROTEASE FAMILY S9A OLIGOPEPTIDASE"/>
    <property type="match status" value="1"/>
</dbReference>
<protein>
    <submittedName>
        <fullName evidence="3">Protease 2</fullName>
        <ecNumber evidence="3">3.4.21.83</ecNumber>
    </submittedName>
</protein>
<dbReference type="Proteomes" id="UP000401081">
    <property type="component" value="Unassembled WGS sequence"/>
</dbReference>
<dbReference type="Gene3D" id="2.130.10.120">
    <property type="entry name" value="Prolyl oligopeptidase, N-terminal domain"/>
    <property type="match status" value="1"/>
</dbReference>
<dbReference type="Pfam" id="PF02897">
    <property type="entry name" value="Peptidase_S9_N"/>
    <property type="match status" value="1"/>
</dbReference>
<dbReference type="InterPro" id="IPR029058">
    <property type="entry name" value="AB_hydrolase_fold"/>
</dbReference>
<keyword evidence="3" id="KW-0378">Hydrolase</keyword>
<dbReference type="InterPro" id="IPR023302">
    <property type="entry name" value="Pept_S9A_N"/>
</dbReference>
<dbReference type="PANTHER" id="PTHR11757:SF19">
    <property type="entry name" value="PROLYL ENDOPEPTIDASE-LIKE"/>
    <property type="match status" value="1"/>
</dbReference>